<name>A0AAV7USZ1_PLEWA</name>
<keyword evidence="2" id="KW-1185">Reference proteome</keyword>
<dbReference type="Proteomes" id="UP001066276">
    <property type="component" value="Chromosome 2_2"/>
</dbReference>
<proteinExistence type="predicted"/>
<gene>
    <name evidence="1" type="ORF">NDU88_000977</name>
</gene>
<dbReference type="EMBL" id="JANPWB010000004">
    <property type="protein sequence ID" value="KAJ1191661.1"/>
    <property type="molecule type" value="Genomic_DNA"/>
</dbReference>
<protein>
    <submittedName>
        <fullName evidence="1">Uncharacterized protein</fullName>
    </submittedName>
</protein>
<sequence length="102" mass="11647">MRGISCKLPIFYRYCGNSGEDWKYQVGTQKARRCKEKLGAVKVWMPLRIKTCSCEGMAAKVWRQEDQLKNQQLLTVDLCFLDYLGEAQVVVYSCHVLPGLPG</sequence>
<accession>A0AAV7USZ1</accession>
<evidence type="ECO:0000313" key="2">
    <source>
        <dbReference type="Proteomes" id="UP001066276"/>
    </source>
</evidence>
<evidence type="ECO:0000313" key="1">
    <source>
        <dbReference type="EMBL" id="KAJ1191661.1"/>
    </source>
</evidence>
<organism evidence="1 2">
    <name type="scientific">Pleurodeles waltl</name>
    <name type="common">Iberian ribbed newt</name>
    <dbReference type="NCBI Taxonomy" id="8319"/>
    <lineage>
        <taxon>Eukaryota</taxon>
        <taxon>Metazoa</taxon>
        <taxon>Chordata</taxon>
        <taxon>Craniata</taxon>
        <taxon>Vertebrata</taxon>
        <taxon>Euteleostomi</taxon>
        <taxon>Amphibia</taxon>
        <taxon>Batrachia</taxon>
        <taxon>Caudata</taxon>
        <taxon>Salamandroidea</taxon>
        <taxon>Salamandridae</taxon>
        <taxon>Pleurodelinae</taxon>
        <taxon>Pleurodeles</taxon>
    </lineage>
</organism>
<comment type="caution">
    <text evidence="1">The sequence shown here is derived from an EMBL/GenBank/DDBJ whole genome shotgun (WGS) entry which is preliminary data.</text>
</comment>
<reference evidence="1" key="1">
    <citation type="journal article" date="2022" name="bioRxiv">
        <title>Sequencing and chromosome-scale assembly of the giantPleurodeles waltlgenome.</title>
        <authorList>
            <person name="Brown T."/>
            <person name="Elewa A."/>
            <person name="Iarovenko S."/>
            <person name="Subramanian E."/>
            <person name="Araus A.J."/>
            <person name="Petzold A."/>
            <person name="Susuki M."/>
            <person name="Suzuki K.-i.T."/>
            <person name="Hayashi T."/>
            <person name="Toyoda A."/>
            <person name="Oliveira C."/>
            <person name="Osipova E."/>
            <person name="Leigh N.D."/>
            <person name="Simon A."/>
            <person name="Yun M.H."/>
        </authorList>
    </citation>
    <scope>NUCLEOTIDE SEQUENCE</scope>
    <source>
        <strain evidence="1">20211129_DDA</strain>
        <tissue evidence="1">Liver</tissue>
    </source>
</reference>
<dbReference type="AlphaFoldDB" id="A0AAV7USZ1"/>